<organism evidence="1 2">
    <name type="scientific">Aureococcus anophagefferens</name>
    <name type="common">Harmful bloom alga</name>
    <dbReference type="NCBI Taxonomy" id="44056"/>
    <lineage>
        <taxon>Eukaryota</taxon>
        <taxon>Sar</taxon>
        <taxon>Stramenopiles</taxon>
        <taxon>Ochrophyta</taxon>
        <taxon>Pelagophyceae</taxon>
        <taxon>Pelagomonadales</taxon>
        <taxon>Pelagomonadaceae</taxon>
        <taxon>Aureococcus</taxon>
    </lineage>
</organism>
<proteinExistence type="predicted"/>
<sequence>MEALERIYARLRGTPEVVVPLSWGALSGGLAAAHSYASIFHGSTPRARVFRSVDVGVVVFVVSASLGYFVDRRTPEQQAPESPS</sequence>
<name>A0ABR1G234_AURAN</name>
<reference evidence="1 2" key="1">
    <citation type="submission" date="2024-03" db="EMBL/GenBank/DDBJ databases">
        <title>Aureococcus anophagefferens CCMP1851 and Kratosvirus quantuckense: Draft genome of a second virus-susceptible host strain in the model system.</title>
        <authorList>
            <person name="Chase E."/>
            <person name="Truchon A.R."/>
            <person name="Schepens W."/>
            <person name="Wilhelm S.W."/>
        </authorList>
    </citation>
    <scope>NUCLEOTIDE SEQUENCE [LARGE SCALE GENOMIC DNA]</scope>
    <source>
        <strain evidence="1 2">CCMP1851</strain>
    </source>
</reference>
<comment type="caution">
    <text evidence="1">The sequence shown here is derived from an EMBL/GenBank/DDBJ whole genome shotgun (WGS) entry which is preliminary data.</text>
</comment>
<gene>
    <name evidence="1" type="ORF">SO694_00017230</name>
</gene>
<keyword evidence="2" id="KW-1185">Reference proteome</keyword>
<dbReference type="Proteomes" id="UP001363151">
    <property type="component" value="Unassembled WGS sequence"/>
</dbReference>
<evidence type="ECO:0008006" key="3">
    <source>
        <dbReference type="Google" id="ProtNLM"/>
    </source>
</evidence>
<accession>A0ABR1G234</accession>
<evidence type="ECO:0000313" key="2">
    <source>
        <dbReference type="Proteomes" id="UP001363151"/>
    </source>
</evidence>
<dbReference type="EMBL" id="JBBJCI010000142">
    <property type="protein sequence ID" value="KAK7242521.1"/>
    <property type="molecule type" value="Genomic_DNA"/>
</dbReference>
<evidence type="ECO:0000313" key="1">
    <source>
        <dbReference type="EMBL" id="KAK7242521.1"/>
    </source>
</evidence>
<protein>
    <recommendedName>
        <fullName evidence="3">HIG1 domain-containing protein</fullName>
    </recommendedName>
</protein>